<keyword evidence="8" id="KW-0539">Nucleus</keyword>
<dbReference type="Pfam" id="PF05699">
    <property type="entry name" value="Dimer_Tnp_hAT"/>
    <property type="match status" value="1"/>
</dbReference>
<dbReference type="GeneID" id="105269365"/>
<dbReference type="InterPro" id="IPR003656">
    <property type="entry name" value="Znf_BED"/>
</dbReference>
<evidence type="ECO:0000256" key="8">
    <source>
        <dbReference type="ARBA" id="ARBA00023242"/>
    </source>
</evidence>
<accession>A0A0C9RZY4</accession>
<dbReference type="GO" id="GO:0005634">
    <property type="term" value="C:nucleus"/>
    <property type="evidence" value="ECO:0007669"/>
    <property type="project" value="UniProtKB-SubCell"/>
</dbReference>
<reference evidence="15 16" key="2">
    <citation type="submission" date="2025-04" db="UniProtKB">
        <authorList>
            <consortium name="RefSeq"/>
        </authorList>
    </citation>
    <scope>IDENTIFICATION</scope>
    <source>
        <strain evidence="15 16">USDA-PBARC FA_bdor</strain>
        <tissue evidence="15 16">Whole organism</tissue>
    </source>
</reference>
<evidence type="ECO:0000256" key="6">
    <source>
        <dbReference type="ARBA" id="ARBA00023125"/>
    </source>
</evidence>
<dbReference type="RefSeq" id="XP_011307838.1">
    <property type="nucleotide sequence ID" value="XM_011309536.1"/>
</dbReference>
<dbReference type="RefSeq" id="XP_011307830.1">
    <property type="nucleotide sequence ID" value="XM_011309528.1"/>
</dbReference>
<dbReference type="InterPro" id="IPR052035">
    <property type="entry name" value="ZnF_BED_domain_contain"/>
</dbReference>
<dbReference type="InterPro" id="IPR008906">
    <property type="entry name" value="HATC_C_dom"/>
</dbReference>
<dbReference type="Pfam" id="PF02892">
    <property type="entry name" value="zf-BED"/>
    <property type="match status" value="1"/>
</dbReference>
<keyword evidence="14" id="KW-1185">Reference proteome</keyword>
<dbReference type="InterPro" id="IPR036236">
    <property type="entry name" value="Znf_C2H2_sf"/>
</dbReference>
<dbReference type="PROSITE" id="PS50808">
    <property type="entry name" value="ZF_BED"/>
    <property type="match status" value="1"/>
</dbReference>
<dbReference type="KEGG" id="fas:105269365"/>
<evidence type="ECO:0000313" key="16">
    <source>
        <dbReference type="RefSeq" id="XP_011307838.1"/>
    </source>
</evidence>
<evidence type="ECO:0000259" key="10">
    <source>
        <dbReference type="PROSITE" id="PS50808"/>
    </source>
</evidence>
<organism evidence="13">
    <name type="scientific">Fopius arisanus</name>
    <dbReference type="NCBI Taxonomy" id="64838"/>
    <lineage>
        <taxon>Eukaryota</taxon>
        <taxon>Metazoa</taxon>
        <taxon>Ecdysozoa</taxon>
        <taxon>Arthropoda</taxon>
        <taxon>Hexapoda</taxon>
        <taxon>Insecta</taxon>
        <taxon>Pterygota</taxon>
        <taxon>Neoptera</taxon>
        <taxon>Endopterygota</taxon>
        <taxon>Hymenoptera</taxon>
        <taxon>Apocrita</taxon>
        <taxon>Ichneumonoidea</taxon>
        <taxon>Braconidae</taxon>
        <taxon>Opiinae</taxon>
        <taxon>Fopius</taxon>
    </lineage>
</organism>
<feature type="domain" description="BED-type" evidence="10">
    <location>
        <begin position="46"/>
        <end position="104"/>
    </location>
</feature>
<keyword evidence="5" id="KW-0805">Transcription regulation</keyword>
<evidence type="ECO:0000313" key="13">
    <source>
        <dbReference type="EMBL" id="JAG83468.1"/>
    </source>
</evidence>
<dbReference type="GO" id="GO:0008270">
    <property type="term" value="F:zinc ion binding"/>
    <property type="evidence" value="ECO:0007669"/>
    <property type="project" value="UniProtKB-KW"/>
</dbReference>
<evidence type="ECO:0000313" key="11">
    <source>
        <dbReference type="EMBL" id="JAG75586.1"/>
    </source>
</evidence>
<dbReference type="GO" id="GO:0009791">
    <property type="term" value="P:post-embryonic development"/>
    <property type="evidence" value="ECO:0007669"/>
    <property type="project" value="UniProtKB-ARBA"/>
</dbReference>
<dbReference type="PANTHER" id="PTHR46481:SF10">
    <property type="entry name" value="ZINC FINGER BED DOMAIN-CONTAINING PROTEIN 39"/>
    <property type="match status" value="1"/>
</dbReference>
<dbReference type="OrthoDB" id="1607513at2759"/>
<keyword evidence="7" id="KW-0804">Transcription</keyword>
<accession>A0A9R1TEV1</accession>
<keyword evidence="4" id="KW-0862">Zinc</keyword>
<evidence type="ECO:0000313" key="14">
    <source>
        <dbReference type="Proteomes" id="UP000694866"/>
    </source>
</evidence>
<accession>A0A9R1U545</accession>
<proteinExistence type="predicted"/>
<dbReference type="GO" id="GO:0003677">
    <property type="term" value="F:DNA binding"/>
    <property type="evidence" value="ECO:0007669"/>
    <property type="project" value="UniProtKB-KW"/>
</dbReference>
<comment type="subcellular location">
    <subcellularLocation>
        <location evidence="1">Nucleus</location>
    </subcellularLocation>
</comment>
<dbReference type="GO" id="GO:0046983">
    <property type="term" value="F:protein dimerization activity"/>
    <property type="evidence" value="ECO:0007669"/>
    <property type="project" value="InterPro"/>
</dbReference>
<evidence type="ECO:0000313" key="12">
    <source>
        <dbReference type="EMBL" id="JAG75593.1"/>
    </source>
</evidence>
<dbReference type="EMBL" id="GBYB01005826">
    <property type="protein sequence ID" value="JAG75593.1"/>
    <property type="molecule type" value="Transcribed_RNA"/>
</dbReference>
<evidence type="ECO:0000256" key="9">
    <source>
        <dbReference type="PROSITE-ProRule" id="PRU00027"/>
    </source>
</evidence>
<keyword evidence="3 9" id="KW-0863">Zinc-finger</keyword>
<evidence type="ECO:0000256" key="7">
    <source>
        <dbReference type="ARBA" id="ARBA00023163"/>
    </source>
</evidence>
<dbReference type="Proteomes" id="UP000694866">
    <property type="component" value="Unplaced"/>
</dbReference>
<evidence type="ECO:0000256" key="5">
    <source>
        <dbReference type="ARBA" id="ARBA00023015"/>
    </source>
</evidence>
<evidence type="ECO:0000256" key="3">
    <source>
        <dbReference type="ARBA" id="ARBA00022771"/>
    </source>
</evidence>
<dbReference type="PANTHER" id="PTHR46481">
    <property type="entry name" value="ZINC FINGER BED DOMAIN-CONTAINING PROTEIN 4"/>
    <property type="match status" value="1"/>
</dbReference>
<name>A0A0C9RZY4_9HYME</name>
<dbReference type="SUPFAM" id="SSF53098">
    <property type="entry name" value="Ribonuclease H-like"/>
    <property type="match status" value="1"/>
</dbReference>
<dbReference type="SUPFAM" id="SSF57667">
    <property type="entry name" value="beta-beta-alpha zinc fingers"/>
    <property type="match status" value="1"/>
</dbReference>
<sequence>MEETKPSVSRSQTEIPDSKVPIQMVLTKMIEEKHTFSYKKLVVPMSMRSVYWKFFGFPATEDGDILTKVKIVCILCKTQIAYNRNTSNLRMHLQNKHSQELMELEAATPPKKPGGQSAKDKKVQKKLLKAMNNHHIYTTNIDGTVQIDGDIQFVTDPNVALSNMEEDIGEESPVRVMMKEPTTPSGTNVTYLMPEEHQHSIDEKTVSDAISEFIVMDLQLPEIVEGRGFQRLIATLRSPCEIPSKTKLEEEIIPKVYDSFRDSVNSTIACHTGEMGLAIEEWRSNSGESFVTVSMFYENSMDNILEMKVLNTLHVPHDWGENQWGCMLDSLVADWELRVDRITAVVVGTMRNDLVAALNSRGLTVIPCLLNTLQVCAQACFETPEVAAILNRCRAIIGSIASNSAASATMNMQEQLLELEENLMAMDYPQVWTSTYTMLEQMIVRSNVITSIFETVDGFEQEAAELTNDQWKIMQDLVAVLEPFKVTIMTLSEEKMPLISLLKPLLWQLVSSHLKTQPTDSEIARSFKESLSEMLVERYADSGVALVLQIATTLDPRFKQLPYATEEDKTMAAEPIREMLTKLIQQGKSEESDIKVSSPPNKKPRLSGMELLLGNLCSAKIGMPAKEKANLELVQYQSEPTAALDSCPLQWWSKMSAKCPNLSTLAKRYHCVPACCAPSSRIPAEAQVLHDSRRSALPPHLVDKLLFLHGNHIP</sequence>
<protein>
    <submittedName>
        <fullName evidence="11">ZBED1_0 protein</fullName>
    </submittedName>
    <submittedName>
        <fullName evidence="13">ZBED1_1 protein</fullName>
    </submittedName>
    <submittedName>
        <fullName evidence="12">ZBED1_3 protein</fullName>
    </submittedName>
    <submittedName>
        <fullName evidence="15 16">Zinc finger BED domain-containing protein 1-like</fullName>
    </submittedName>
</protein>
<evidence type="ECO:0000256" key="2">
    <source>
        <dbReference type="ARBA" id="ARBA00022723"/>
    </source>
</evidence>
<evidence type="ECO:0000313" key="15">
    <source>
        <dbReference type="RefSeq" id="XP_011307830.1"/>
    </source>
</evidence>
<dbReference type="InterPro" id="IPR012337">
    <property type="entry name" value="RNaseH-like_sf"/>
</dbReference>
<evidence type="ECO:0000256" key="1">
    <source>
        <dbReference type="ARBA" id="ARBA00004123"/>
    </source>
</evidence>
<dbReference type="EMBL" id="GBYB01005819">
    <property type="protein sequence ID" value="JAG75586.1"/>
    <property type="molecule type" value="Transcribed_RNA"/>
</dbReference>
<keyword evidence="6" id="KW-0238">DNA-binding</keyword>
<keyword evidence="2" id="KW-0479">Metal-binding</keyword>
<dbReference type="EMBL" id="GBYB01013701">
    <property type="protein sequence ID" value="JAG83468.1"/>
    <property type="molecule type" value="Transcribed_RNA"/>
</dbReference>
<reference evidence="13" key="1">
    <citation type="submission" date="2015-01" db="EMBL/GenBank/DDBJ databases">
        <title>Transcriptome Assembly of Fopius arisanus.</title>
        <authorList>
            <person name="Geib S."/>
        </authorList>
    </citation>
    <scope>NUCLEOTIDE SEQUENCE</scope>
</reference>
<dbReference type="AlphaFoldDB" id="A0A0C9RZY4"/>
<dbReference type="SMART" id="SM00614">
    <property type="entry name" value="ZnF_BED"/>
    <property type="match status" value="1"/>
</dbReference>
<evidence type="ECO:0000256" key="4">
    <source>
        <dbReference type="ARBA" id="ARBA00022833"/>
    </source>
</evidence>
<gene>
    <name evidence="13" type="primary">ZBED1_1</name>
    <name evidence="15 16" type="synonym">LOC105269365</name>
    <name evidence="11" type="synonym">ZBED1_0</name>
    <name evidence="12" type="synonym">ZBED1_3</name>
    <name evidence="11" type="ORF">g.11661</name>
    <name evidence="12" type="ORF">g.11663</name>
    <name evidence="13" type="ORF">g.11664</name>
</gene>